<dbReference type="PANTHER" id="PTHR35579:SF3">
    <property type="entry name" value="CRISPR SYSTEM CMS ENDORIBONUCLEASE CSM3"/>
    <property type="match status" value="1"/>
</dbReference>
<name>A0ABS0GSX0_9ACTN</name>
<accession>A0ABS0GSX0</accession>
<dbReference type="PANTHER" id="PTHR35579">
    <property type="entry name" value="CRISPR SYSTEM CMS ENDORIBONUCLEASE CSM3"/>
    <property type="match status" value="1"/>
</dbReference>
<dbReference type="InterPro" id="IPR052216">
    <property type="entry name" value="CRISPR_Csm3_endoribonuclease"/>
</dbReference>
<comment type="caution">
    <text evidence="5">The sequence shown here is derived from an EMBL/GenBank/DDBJ whole genome shotgun (WGS) entry which is preliminary data.</text>
</comment>
<evidence type="ECO:0000313" key="6">
    <source>
        <dbReference type="Proteomes" id="UP000638560"/>
    </source>
</evidence>
<dbReference type="Proteomes" id="UP000638560">
    <property type="component" value="Unassembled WGS sequence"/>
</dbReference>
<dbReference type="Pfam" id="PF03787">
    <property type="entry name" value="RAMPs"/>
    <property type="match status" value="1"/>
</dbReference>
<keyword evidence="6" id="KW-1185">Reference proteome</keyword>
<reference evidence="5 6" key="1">
    <citation type="submission" date="2020-11" db="EMBL/GenBank/DDBJ databases">
        <title>A novel isolate from a Black sea contaminated sediment with potential to produce alkanes: Plantactinospora alkalitolerans sp. nov.</title>
        <authorList>
            <person name="Carro L."/>
            <person name="Veyisoglu A."/>
            <person name="Guven K."/>
            <person name="Schumann P."/>
            <person name="Klenk H.-P."/>
            <person name="Sahin N."/>
        </authorList>
    </citation>
    <scope>NUCLEOTIDE SEQUENCE [LARGE SCALE GENOMIC DNA]</scope>
    <source>
        <strain evidence="5 6">S1510</strain>
    </source>
</reference>
<feature type="region of interest" description="Disordered" evidence="3">
    <location>
        <begin position="627"/>
        <end position="664"/>
    </location>
</feature>
<organism evidence="5 6">
    <name type="scientific">Plantactinospora alkalitolerans</name>
    <dbReference type="NCBI Taxonomy" id="2789879"/>
    <lineage>
        <taxon>Bacteria</taxon>
        <taxon>Bacillati</taxon>
        <taxon>Actinomycetota</taxon>
        <taxon>Actinomycetes</taxon>
        <taxon>Micromonosporales</taxon>
        <taxon>Micromonosporaceae</taxon>
        <taxon>Plantactinospora</taxon>
    </lineage>
</organism>
<gene>
    <name evidence="5" type="ORF">I0C86_09180</name>
</gene>
<comment type="subunit">
    <text evidence="2">Part of the Csm effector complex that includes Cas10, Csm2, Csm3, Csm4 and Csm5.</text>
</comment>
<protein>
    <recommendedName>
        <fullName evidence="4">CRISPR type III-associated protein domain-containing protein</fullName>
    </recommendedName>
</protein>
<dbReference type="InterPro" id="IPR005537">
    <property type="entry name" value="RAMP_III_fam"/>
</dbReference>
<feature type="domain" description="CRISPR type III-associated protein" evidence="4">
    <location>
        <begin position="10"/>
        <end position="229"/>
    </location>
</feature>
<evidence type="ECO:0000259" key="4">
    <source>
        <dbReference type="Pfam" id="PF03787"/>
    </source>
</evidence>
<sequence length="824" mass="88391">MSLPATFEITLDFLSDWHIGTGHGRLGTIDAEVRRDADDLPFVPAKTLVGVWRDACETVAETFDRTAHGDAWQAWITWLFGSQAAHRDDPTARAGLPPVPAALRLTPARAPAWLRAAVRSRPAPAQAETRNRISALAQAAVVLRPGVTIDDETGTATDRLLRVEERAIRGSRLHSQVSVALPSSVGSLAPDTPPVSPEALPAPAELLLRAGARLVEAVGGKRNRGSGRVVVVLPGARVDTTAVHPTVTDPRLVEMLFAGVPKPPPPPPAPSGVAEVHSYDRLYPHRRRTVRVVLRVVTPVVAAEEVVGNVILSRDVIPGTALLRTILSRAAPTSARTEPRHGRIGLGDISVGDAVPAVAGRRDPTSVTPARPVPTVWRRSDKGRGKTVYNMLTVDAERDDRAKSMSGWIASNGAGWRHVEPVMTVSTHAVVDDEARRPTVASGGVYTYLGIAPDTLLCTDVVLPVGVLLRLDRGERLRFGRSRKDDFGLVEVVSVADAPPAPTPPDLGTGVLRVWCVSDVLLRDERLAPDPSPQALARALSAALTPASFAVDAAETVSAATRREGFGVAWGRPRSSQVAMRAGSVVTLAVTGSVDPDRLAELERDGVGERTAEGYGRIRFNPPELAAERPSVNFSDGPPVPGSGASDGRATGPADLADGPTEPVHPLEINAWRRAIRRASAEMKPGDLIRGIDRLAGNRAQLGSLRAQLERLTLPGGQDMVRHWIEGTRAVPARNEAWSTHVLNDLVLLLLDDPDRIWRCLKLAGDQPDLVLHPGREDAVRQRLHTEALTTALTDALRHLIQATPSERRDAAPGVQLQHGKERR</sequence>
<evidence type="ECO:0000256" key="3">
    <source>
        <dbReference type="SAM" id="MobiDB-lite"/>
    </source>
</evidence>
<evidence type="ECO:0000256" key="2">
    <source>
        <dbReference type="ARBA" id="ARBA00093789"/>
    </source>
</evidence>
<feature type="region of interest" description="Disordered" evidence="3">
    <location>
        <begin position="360"/>
        <end position="379"/>
    </location>
</feature>
<evidence type="ECO:0000256" key="1">
    <source>
        <dbReference type="ARBA" id="ARBA00023118"/>
    </source>
</evidence>
<dbReference type="RefSeq" id="WP_196200789.1">
    <property type="nucleotide sequence ID" value="NZ_JADPUN010000106.1"/>
</dbReference>
<dbReference type="EMBL" id="JADPUN010000106">
    <property type="protein sequence ID" value="MBF9129149.1"/>
    <property type="molecule type" value="Genomic_DNA"/>
</dbReference>
<dbReference type="CDD" id="cd09726">
    <property type="entry name" value="RAMP_I_III"/>
    <property type="match status" value="1"/>
</dbReference>
<proteinExistence type="predicted"/>
<evidence type="ECO:0000313" key="5">
    <source>
        <dbReference type="EMBL" id="MBF9129149.1"/>
    </source>
</evidence>
<keyword evidence="1" id="KW-0051">Antiviral defense</keyword>
<feature type="region of interest" description="Disordered" evidence="3">
    <location>
        <begin position="803"/>
        <end position="824"/>
    </location>
</feature>